<feature type="region of interest" description="Disordered" evidence="5">
    <location>
        <begin position="275"/>
        <end position="295"/>
    </location>
</feature>
<keyword evidence="4 7" id="KW-0067">ATP-binding</keyword>
<dbReference type="InterPro" id="IPR003439">
    <property type="entry name" value="ABC_transporter-like_ATP-bd"/>
</dbReference>
<reference evidence="7 8" key="1">
    <citation type="submission" date="2018-11" db="EMBL/GenBank/DDBJ databases">
        <authorList>
            <person name="Kleinhagauer T."/>
            <person name="Glaeser S.P."/>
            <person name="Spergser J."/>
            <person name="Ruckert C."/>
            <person name="Kaempfer P."/>
            <person name="Busse H.-J."/>
        </authorList>
    </citation>
    <scope>NUCLEOTIDE SEQUENCE [LARGE SCALE GENOMIC DNA]</scope>
    <source>
        <strain evidence="7 8">200CH</strain>
    </source>
</reference>
<dbReference type="RefSeq" id="WP_123926992.1">
    <property type="nucleotide sequence ID" value="NZ_CP033896.1"/>
</dbReference>
<dbReference type="GO" id="GO:0043190">
    <property type="term" value="C:ATP-binding cassette (ABC) transporter complex"/>
    <property type="evidence" value="ECO:0007669"/>
    <property type="project" value="TreeGrafter"/>
</dbReference>
<dbReference type="EMBL" id="CP033896">
    <property type="protein sequence ID" value="AZA13202.1"/>
    <property type="molecule type" value="Genomic_DNA"/>
</dbReference>
<evidence type="ECO:0000256" key="1">
    <source>
        <dbReference type="ARBA" id="ARBA00005417"/>
    </source>
</evidence>
<keyword evidence="3" id="KW-0547">Nucleotide-binding</keyword>
<dbReference type="GO" id="GO:0042626">
    <property type="term" value="F:ATPase-coupled transmembrane transporter activity"/>
    <property type="evidence" value="ECO:0007669"/>
    <property type="project" value="TreeGrafter"/>
</dbReference>
<dbReference type="OrthoDB" id="501320at2"/>
<sequence length="549" mass="58667">MLHQTHATGGASIVARDLYFRHASRKDPTFAGVNLDIAAGSRVMLLGASGAGKSTLLAALAGLVGDDDAGELRGEVLIEGVDPRVEKGRVGMVLQDPDSQVIAHRVGDDVIFGLENLQVPREHMWQRARWALDVVGLDLPLDHPTAKLSGGQKQRLALAGVLAMGAQVILLDEPTANVDPAGVVEIKAAVEHAIAATGATLIVVEHRVDTWIDVIDQVVVVGLDDTANQGRPAPPCPVVQGPPEEIFHRYGAALLAAGVWLPQAMVNPDHCTADTPPPASVQQPAQPVHRGGAPQGDAAIDAGVAVDQWAIRTDDLLVGWDSDTPIGMPHNLLIPAGQSTVITGNNGSGKTTLMLTLAGLLPPLAGRVEYHSAIADDSHRAPHTWDSATLARRVGYVFQDPEQQFMARTVADELALSAKIIGRSTRSLLDRITGRYRSVSLTEQEQHRVNTLLTGLRLDHLAKANPFTLSGGQKRRLSVASALVNTPAVLFLDEPTFGQDRTTFYELVQLIEQLVATGCTVVSITHDEQYVDRLGQHHVHLPDRSGQQS</sequence>
<dbReference type="PROSITE" id="PS00211">
    <property type="entry name" value="ABC_TRANSPORTER_1"/>
    <property type="match status" value="2"/>
</dbReference>
<dbReference type="EC" id="3.6.3.-" evidence="7"/>
<evidence type="ECO:0000256" key="5">
    <source>
        <dbReference type="SAM" id="MobiDB-lite"/>
    </source>
</evidence>
<dbReference type="AlphaFoldDB" id="A0A3G6J5U9"/>
<dbReference type="InterPro" id="IPR027417">
    <property type="entry name" value="P-loop_NTPase"/>
</dbReference>
<keyword evidence="7" id="KW-0378">Hydrolase</keyword>
<dbReference type="SMART" id="SM00382">
    <property type="entry name" value="AAA"/>
    <property type="match status" value="2"/>
</dbReference>
<proteinExistence type="inferred from homology"/>
<gene>
    <name evidence="7" type="primary">ykoD</name>
    <name evidence="7" type="ORF">CCHOA_03965</name>
</gene>
<evidence type="ECO:0000256" key="4">
    <source>
        <dbReference type="ARBA" id="ARBA00022840"/>
    </source>
</evidence>
<dbReference type="GO" id="GO:0016887">
    <property type="term" value="F:ATP hydrolysis activity"/>
    <property type="evidence" value="ECO:0007669"/>
    <property type="project" value="InterPro"/>
</dbReference>
<evidence type="ECO:0000313" key="7">
    <source>
        <dbReference type="EMBL" id="AZA13202.1"/>
    </source>
</evidence>
<dbReference type="PANTHER" id="PTHR43553:SF24">
    <property type="entry name" value="ENERGY-COUPLING FACTOR TRANSPORTER ATP-BINDING PROTEIN ECFA1"/>
    <property type="match status" value="1"/>
</dbReference>
<keyword evidence="2" id="KW-0813">Transport</keyword>
<dbReference type="Gene3D" id="3.40.50.300">
    <property type="entry name" value="P-loop containing nucleotide triphosphate hydrolases"/>
    <property type="match status" value="2"/>
</dbReference>
<evidence type="ECO:0000256" key="2">
    <source>
        <dbReference type="ARBA" id="ARBA00022448"/>
    </source>
</evidence>
<dbReference type="InterPro" id="IPR015856">
    <property type="entry name" value="ABC_transpr_CbiO/EcfA_su"/>
</dbReference>
<dbReference type="PROSITE" id="PS50893">
    <property type="entry name" value="ABC_TRANSPORTER_2"/>
    <property type="match status" value="2"/>
</dbReference>
<feature type="domain" description="ABC transporter" evidence="6">
    <location>
        <begin position="13"/>
        <end position="248"/>
    </location>
</feature>
<dbReference type="KEGG" id="ccho:CCHOA_03965"/>
<accession>A0A3G6J5U9</accession>
<dbReference type="InterPro" id="IPR003593">
    <property type="entry name" value="AAA+_ATPase"/>
</dbReference>
<dbReference type="PANTHER" id="PTHR43553">
    <property type="entry name" value="HEAVY METAL TRANSPORTER"/>
    <property type="match status" value="1"/>
</dbReference>
<protein>
    <submittedName>
        <fullName evidence="7">HMP/thiamine import ATP-binding protein YkoD</fullName>
        <ecNumber evidence="7">3.6.3.-</ecNumber>
    </submittedName>
</protein>
<evidence type="ECO:0000313" key="8">
    <source>
        <dbReference type="Proteomes" id="UP000269019"/>
    </source>
</evidence>
<feature type="domain" description="ABC transporter" evidence="6">
    <location>
        <begin position="311"/>
        <end position="549"/>
    </location>
</feature>
<keyword evidence="8" id="KW-1185">Reference proteome</keyword>
<comment type="similarity">
    <text evidence="1">Belongs to the ABC transporter superfamily.</text>
</comment>
<dbReference type="SUPFAM" id="SSF52540">
    <property type="entry name" value="P-loop containing nucleoside triphosphate hydrolases"/>
    <property type="match status" value="2"/>
</dbReference>
<evidence type="ECO:0000259" key="6">
    <source>
        <dbReference type="PROSITE" id="PS50893"/>
    </source>
</evidence>
<dbReference type="CDD" id="cd03225">
    <property type="entry name" value="ABC_cobalt_CbiO_domain1"/>
    <property type="match status" value="2"/>
</dbReference>
<dbReference type="Pfam" id="PF00005">
    <property type="entry name" value="ABC_tran"/>
    <property type="match status" value="2"/>
</dbReference>
<dbReference type="Proteomes" id="UP000269019">
    <property type="component" value="Chromosome"/>
</dbReference>
<evidence type="ECO:0000256" key="3">
    <source>
        <dbReference type="ARBA" id="ARBA00022741"/>
    </source>
</evidence>
<dbReference type="GO" id="GO:0005524">
    <property type="term" value="F:ATP binding"/>
    <property type="evidence" value="ECO:0007669"/>
    <property type="project" value="UniProtKB-KW"/>
</dbReference>
<organism evidence="7 8">
    <name type="scientific">Corynebacterium choanae</name>
    <dbReference type="NCBI Taxonomy" id="1862358"/>
    <lineage>
        <taxon>Bacteria</taxon>
        <taxon>Bacillati</taxon>
        <taxon>Actinomycetota</taxon>
        <taxon>Actinomycetes</taxon>
        <taxon>Mycobacteriales</taxon>
        <taxon>Corynebacteriaceae</taxon>
        <taxon>Corynebacterium</taxon>
    </lineage>
</organism>
<dbReference type="InterPro" id="IPR017871">
    <property type="entry name" value="ABC_transporter-like_CS"/>
</dbReference>
<dbReference type="InterPro" id="IPR050095">
    <property type="entry name" value="ECF_ABC_transporter_ATP-bd"/>
</dbReference>
<name>A0A3G6J5U9_9CORY</name>